<evidence type="ECO:0000313" key="1">
    <source>
        <dbReference type="EMBL" id="KAJ2978206.1"/>
    </source>
</evidence>
<protein>
    <submittedName>
        <fullName evidence="1">Uncharacterized protein</fullName>
    </submittedName>
</protein>
<accession>A0ACC1NI60</accession>
<organism evidence="1 2">
    <name type="scientific">Zarea fungicola</name>
    <dbReference type="NCBI Taxonomy" id="93591"/>
    <lineage>
        <taxon>Eukaryota</taxon>
        <taxon>Fungi</taxon>
        <taxon>Dikarya</taxon>
        <taxon>Ascomycota</taxon>
        <taxon>Pezizomycotina</taxon>
        <taxon>Sordariomycetes</taxon>
        <taxon>Hypocreomycetidae</taxon>
        <taxon>Hypocreales</taxon>
        <taxon>Cordycipitaceae</taxon>
        <taxon>Zarea</taxon>
    </lineage>
</organism>
<evidence type="ECO:0000313" key="2">
    <source>
        <dbReference type="Proteomes" id="UP001143910"/>
    </source>
</evidence>
<name>A0ACC1NI60_9HYPO</name>
<proteinExistence type="predicted"/>
<sequence>MEATGIFHKAMADWPVASIMLTVTVLLVSQFLIRLYRQRRFFRDLPGPPHSFLWGHLATMGSISALFPANCHPQAYYTEISRKYNLEGIFYLDLWPIAPSQVVLTDPSLLEEVSVKNPLAQHKLSDDFMAPVTGRNNIATSNGLVWKKLHKAMAPAFSWSHIRSVTGVMVEECQQFRKTLNEKAATGEVFCLEDLGSKVTFDIIARVVFNVRLHAQTTGSATLDDLRELTRMANASTDITLQFNPITSSKMWFDRQRVLRRLNPIIRKQIEERFDLLRGQGIVPSKKDTDSILDLMLREDLAKDMNSSSKLSEDDVQLLITNIKALLIGGQGTTVDSLCALRAEHSSVLGTSHQATVDSLVASPEKLQSLPYTEAVIKETLRLFPVGFGVRGAPLGATLSYGNRLFPIDRGLGVVLQGHDVHYNPVYFPDPTHFKPERWLENEIPKPYFRTFGRGLRGCLGQNLAMNMLKVILIMTARDFDFQCADLEANEQPRSIHSDLDLIFGDKVFQELGLEAKPRGGMKMTVKRART</sequence>
<gene>
    <name evidence="1" type="ORF">NQ176_g3946</name>
</gene>
<reference evidence="1" key="1">
    <citation type="submission" date="2022-08" db="EMBL/GenBank/DDBJ databases">
        <title>Genome Sequence of Lecanicillium fungicola.</title>
        <authorList>
            <person name="Buettner E."/>
        </authorList>
    </citation>
    <scope>NUCLEOTIDE SEQUENCE</scope>
    <source>
        <strain evidence="1">Babe33</strain>
    </source>
</reference>
<comment type="caution">
    <text evidence="1">The sequence shown here is derived from an EMBL/GenBank/DDBJ whole genome shotgun (WGS) entry which is preliminary data.</text>
</comment>
<dbReference type="Proteomes" id="UP001143910">
    <property type="component" value="Unassembled WGS sequence"/>
</dbReference>
<dbReference type="EMBL" id="JANJQO010000398">
    <property type="protein sequence ID" value="KAJ2978206.1"/>
    <property type="molecule type" value="Genomic_DNA"/>
</dbReference>
<keyword evidence="2" id="KW-1185">Reference proteome</keyword>